<reference evidence="1" key="1">
    <citation type="submission" date="2013-11" db="EMBL/GenBank/DDBJ databases">
        <title>The Genome Sequence of Phytophthora parasitica CHvinca01.</title>
        <authorList>
            <consortium name="The Broad Institute Genomics Platform"/>
            <person name="Russ C."/>
            <person name="Tyler B."/>
            <person name="Panabieres F."/>
            <person name="Shan W."/>
            <person name="Tripathy S."/>
            <person name="Grunwald N."/>
            <person name="Machado M."/>
            <person name="Johnson C.S."/>
            <person name="Arredondo F."/>
            <person name="Hong C."/>
            <person name="Coffey M."/>
            <person name="Young S.K."/>
            <person name="Zeng Q."/>
            <person name="Gargeya S."/>
            <person name="Fitzgerald M."/>
            <person name="Abouelleil A."/>
            <person name="Alvarado L."/>
            <person name="Chapman S.B."/>
            <person name="Gainer-Dewar J."/>
            <person name="Goldberg J."/>
            <person name="Griggs A."/>
            <person name="Gujja S."/>
            <person name="Hansen M."/>
            <person name="Howarth C."/>
            <person name="Imamovic A."/>
            <person name="Ireland A."/>
            <person name="Larimer J."/>
            <person name="McCowan C."/>
            <person name="Murphy C."/>
            <person name="Pearson M."/>
            <person name="Poon T.W."/>
            <person name="Priest M."/>
            <person name="Roberts A."/>
            <person name="Saif S."/>
            <person name="Shea T."/>
            <person name="Sykes S."/>
            <person name="Wortman J."/>
            <person name="Nusbaum C."/>
            <person name="Birren B."/>
        </authorList>
    </citation>
    <scope>NUCLEOTIDE SEQUENCE [LARGE SCALE GENOMIC DNA]</scope>
    <source>
        <strain evidence="1">CHvinca01</strain>
    </source>
</reference>
<proteinExistence type="predicted"/>
<dbReference type="Proteomes" id="UP000054423">
    <property type="component" value="Unassembled WGS sequence"/>
</dbReference>
<organism evidence="1">
    <name type="scientific">Phytophthora nicotianae</name>
    <name type="common">Potato buckeye rot agent</name>
    <name type="synonym">Phytophthora parasitica</name>
    <dbReference type="NCBI Taxonomy" id="4792"/>
    <lineage>
        <taxon>Eukaryota</taxon>
        <taxon>Sar</taxon>
        <taxon>Stramenopiles</taxon>
        <taxon>Oomycota</taxon>
        <taxon>Peronosporomycetes</taxon>
        <taxon>Peronosporales</taxon>
        <taxon>Peronosporaceae</taxon>
        <taxon>Phytophthora</taxon>
    </lineage>
</organism>
<protein>
    <submittedName>
        <fullName evidence="1">Uncharacterized protein</fullName>
    </submittedName>
</protein>
<sequence>MVFKVKKHIIDSSKSDEDWNAWLQSMHDKTVTLLIYDYGVGLGRKQDRQAFWKAAEVTLREVVGRLQDLWGATYTGEAVVWRMWATEVVRSQDRSTLDDKIRAPPPSSVLRLLAATDSRVQEYVNDLHHSTQSALDVVNTSIAGSLSAVFFFVNVRQFFPGIPKIVITV</sequence>
<dbReference type="AlphaFoldDB" id="W2K0W5"/>
<accession>W2K0W5</accession>
<gene>
    <name evidence="1" type="ORF">L917_20464</name>
</gene>
<dbReference type="EMBL" id="KI683197">
    <property type="protein sequence ID" value="ETL78778.1"/>
    <property type="molecule type" value="Genomic_DNA"/>
</dbReference>
<dbReference type="VEuPathDB" id="FungiDB:PPTG_02004"/>
<evidence type="ECO:0000313" key="1">
    <source>
        <dbReference type="EMBL" id="ETL78778.1"/>
    </source>
</evidence>
<name>W2K0W5_PHYNI</name>